<name>A0A7W7AER3_9SPHN</name>
<dbReference type="OrthoDB" id="7500397at2"/>
<protein>
    <submittedName>
        <fullName evidence="1">Fe-S-cluster containining protein</fullName>
    </submittedName>
</protein>
<organism evidence="1 2">
    <name type="scientific">Novosphingobium taihuense</name>
    <dbReference type="NCBI Taxonomy" id="260085"/>
    <lineage>
        <taxon>Bacteria</taxon>
        <taxon>Pseudomonadati</taxon>
        <taxon>Pseudomonadota</taxon>
        <taxon>Alphaproteobacteria</taxon>
        <taxon>Sphingomonadales</taxon>
        <taxon>Sphingomonadaceae</taxon>
        <taxon>Novosphingobium</taxon>
    </lineage>
</organism>
<dbReference type="AlphaFoldDB" id="A0A7W7AER3"/>
<dbReference type="Pfam" id="PF03692">
    <property type="entry name" value="CxxCxxCC"/>
    <property type="match status" value="1"/>
</dbReference>
<proteinExistence type="predicted"/>
<comment type="caution">
    <text evidence="1">The sequence shown here is derived from an EMBL/GenBank/DDBJ whole genome shotgun (WGS) entry which is preliminary data.</text>
</comment>
<evidence type="ECO:0000313" key="1">
    <source>
        <dbReference type="EMBL" id="MBB4615684.1"/>
    </source>
</evidence>
<dbReference type="RefSeq" id="WP_144908148.1">
    <property type="nucleotide sequence ID" value="NZ_JACHOA010000010.1"/>
</dbReference>
<reference evidence="1 2" key="1">
    <citation type="submission" date="2020-08" db="EMBL/GenBank/DDBJ databases">
        <title>Genomic Encyclopedia of Type Strains, Phase IV (KMG-IV): sequencing the most valuable type-strain genomes for metagenomic binning, comparative biology and taxonomic classification.</title>
        <authorList>
            <person name="Goeker M."/>
        </authorList>
    </citation>
    <scope>NUCLEOTIDE SEQUENCE [LARGE SCALE GENOMIC DNA]</scope>
    <source>
        <strain evidence="1 2">DSM 17507</strain>
    </source>
</reference>
<dbReference type="Proteomes" id="UP000538566">
    <property type="component" value="Unassembled WGS sequence"/>
</dbReference>
<keyword evidence="2" id="KW-1185">Reference proteome</keyword>
<accession>A0A7W7AER3</accession>
<gene>
    <name evidence="1" type="ORF">GGR37_003984</name>
</gene>
<dbReference type="InterPro" id="IPR005358">
    <property type="entry name" value="Puta_zinc/iron-chelating_dom"/>
</dbReference>
<evidence type="ECO:0000313" key="2">
    <source>
        <dbReference type="Proteomes" id="UP000538566"/>
    </source>
</evidence>
<sequence>MELHFDCTQCGRCCHDLRLTLSVAEAQAWAGRGHQVDLLAEGWPWPDDGDPDDPVMQWRKATSFPALVGDVPFRINLRLVARHEGPCPHLLPDMRCGNYSNRPRICRIYPLESRPFEQVTPEARKCPPEAWNSALPVLERNGAPADASTAALLADHRRTMIEDVDLKGRLAGALGFTLSALAGEGLAVCEVDPSELLVAFEEAEEQLWATPEHWTIVSNRQNTVDMLAGLDCPARLIAAGSAYLPSFADDRLPE</sequence>
<dbReference type="EMBL" id="JACHOA010000010">
    <property type="protein sequence ID" value="MBB4615684.1"/>
    <property type="molecule type" value="Genomic_DNA"/>
</dbReference>